<comment type="caution">
    <text evidence="5">The sequence shown here is derived from an EMBL/GenBank/DDBJ whole genome shotgun (WGS) entry which is preliminary data.</text>
</comment>
<accession>A0A7J7SRS1</accession>
<protein>
    <submittedName>
        <fullName evidence="5">Uncharacterized protein</fullName>
    </submittedName>
</protein>
<feature type="region of interest" description="Disordered" evidence="4">
    <location>
        <begin position="118"/>
        <end position="140"/>
    </location>
</feature>
<dbReference type="GO" id="GO:1990904">
    <property type="term" value="C:ribonucleoprotein complex"/>
    <property type="evidence" value="ECO:0007669"/>
    <property type="project" value="UniProtKB-KW"/>
</dbReference>
<proteinExistence type="inferred from homology"/>
<gene>
    <name evidence="5" type="ORF">mMyoMyo1_009315</name>
</gene>
<comment type="similarity">
    <text evidence="1">Belongs to the universal ribosomal protein uL11 family.</text>
</comment>
<keyword evidence="3" id="KW-0687">Ribonucleoprotein</keyword>
<dbReference type="InterPro" id="IPR036796">
    <property type="entry name" value="Ribosomal_uL11_N_sf"/>
</dbReference>
<sequence length="140" mass="15467">MPLNPELRNSFRKNTWDCPICMASLSSLPLNSEETLKVGGWERSQLLWLRGGLGATFLWIRIHPTPAASTQPSKFDPREIQVVYLRCTGGEVHATSALGPKIGPLGLSPKRLAMTLPKSRRLGRSEGCRKTDRSELTGPD</sequence>
<dbReference type="Proteomes" id="UP000527355">
    <property type="component" value="Unassembled WGS sequence"/>
</dbReference>
<keyword evidence="6" id="KW-1185">Reference proteome</keyword>
<dbReference type="Gene3D" id="3.30.1550.10">
    <property type="entry name" value="Ribosomal protein L11/L12, N-terminal domain"/>
    <property type="match status" value="1"/>
</dbReference>
<evidence type="ECO:0000313" key="5">
    <source>
        <dbReference type="EMBL" id="KAF6290923.1"/>
    </source>
</evidence>
<reference evidence="5 6" key="1">
    <citation type="journal article" date="2020" name="Nature">
        <title>Six reference-quality genomes reveal evolution of bat adaptations.</title>
        <authorList>
            <person name="Jebb D."/>
            <person name="Huang Z."/>
            <person name="Pippel M."/>
            <person name="Hughes G.M."/>
            <person name="Lavrichenko K."/>
            <person name="Devanna P."/>
            <person name="Winkler S."/>
            <person name="Jermiin L.S."/>
            <person name="Skirmuntt E.C."/>
            <person name="Katzourakis A."/>
            <person name="Burkitt-Gray L."/>
            <person name="Ray D.A."/>
            <person name="Sullivan K.A.M."/>
            <person name="Roscito J.G."/>
            <person name="Kirilenko B.M."/>
            <person name="Davalos L.M."/>
            <person name="Corthals A.P."/>
            <person name="Power M.L."/>
            <person name="Jones G."/>
            <person name="Ransome R.D."/>
            <person name="Dechmann D.K.N."/>
            <person name="Locatelli A.G."/>
            <person name="Puechmaille S.J."/>
            <person name="Fedrigo O."/>
            <person name="Jarvis E.D."/>
            <person name="Hiller M."/>
            <person name="Vernes S.C."/>
            <person name="Myers E.W."/>
            <person name="Teeling E.C."/>
        </authorList>
    </citation>
    <scope>NUCLEOTIDE SEQUENCE [LARGE SCALE GENOMIC DNA]</scope>
    <source>
        <strain evidence="5">MMyoMyo1</strain>
        <tissue evidence="5">Flight muscle</tissue>
    </source>
</reference>
<organism evidence="5 6">
    <name type="scientific">Myotis myotis</name>
    <name type="common">Greater mouse-eared bat</name>
    <name type="synonym">Vespertilio myotis</name>
    <dbReference type="NCBI Taxonomy" id="51298"/>
    <lineage>
        <taxon>Eukaryota</taxon>
        <taxon>Metazoa</taxon>
        <taxon>Chordata</taxon>
        <taxon>Craniata</taxon>
        <taxon>Vertebrata</taxon>
        <taxon>Euteleostomi</taxon>
        <taxon>Mammalia</taxon>
        <taxon>Eutheria</taxon>
        <taxon>Laurasiatheria</taxon>
        <taxon>Chiroptera</taxon>
        <taxon>Yangochiroptera</taxon>
        <taxon>Vespertilionidae</taxon>
        <taxon>Myotis</taxon>
    </lineage>
</organism>
<dbReference type="GO" id="GO:0005840">
    <property type="term" value="C:ribosome"/>
    <property type="evidence" value="ECO:0007669"/>
    <property type="project" value="UniProtKB-KW"/>
</dbReference>
<keyword evidence="2" id="KW-0689">Ribosomal protein</keyword>
<evidence type="ECO:0000256" key="1">
    <source>
        <dbReference type="ARBA" id="ARBA00010537"/>
    </source>
</evidence>
<evidence type="ECO:0000256" key="4">
    <source>
        <dbReference type="SAM" id="MobiDB-lite"/>
    </source>
</evidence>
<feature type="compositionally biased region" description="Basic and acidic residues" evidence="4">
    <location>
        <begin position="123"/>
        <end position="140"/>
    </location>
</feature>
<evidence type="ECO:0000256" key="2">
    <source>
        <dbReference type="ARBA" id="ARBA00022980"/>
    </source>
</evidence>
<dbReference type="EMBL" id="JABWUV010000018">
    <property type="protein sequence ID" value="KAF6290923.1"/>
    <property type="molecule type" value="Genomic_DNA"/>
</dbReference>
<dbReference type="SUPFAM" id="SSF54747">
    <property type="entry name" value="Ribosomal L11/L12e N-terminal domain"/>
    <property type="match status" value="1"/>
</dbReference>
<name>A0A7J7SRS1_MYOMY</name>
<evidence type="ECO:0000313" key="6">
    <source>
        <dbReference type="Proteomes" id="UP000527355"/>
    </source>
</evidence>
<evidence type="ECO:0000256" key="3">
    <source>
        <dbReference type="ARBA" id="ARBA00023274"/>
    </source>
</evidence>
<dbReference type="AlphaFoldDB" id="A0A7J7SRS1"/>